<evidence type="ECO:0000313" key="3">
    <source>
        <dbReference type="Proteomes" id="UP001501196"/>
    </source>
</evidence>
<dbReference type="SUPFAM" id="SSF56601">
    <property type="entry name" value="beta-lactamase/transpeptidase-like"/>
    <property type="match status" value="1"/>
</dbReference>
<gene>
    <name evidence="2" type="ORF">GCM10009819_21650</name>
</gene>
<dbReference type="PANTHER" id="PTHR43319:SF3">
    <property type="entry name" value="BETA-LACTAMASE-RELATED DOMAIN-CONTAINING PROTEIN"/>
    <property type="match status" value="1"/>
</dbReference>
<dbReference type="PANTHER" id="PTHR43319">
    <property type="entry name" value="BETA-LACTAMASE-RELATED"/>
    <property type="match status" value="1"/>
</dbReference>
<keyword evidence="3" id="KW-1185">Reference proteome</keyword>
<protein>
    <submittedName>
        <fullName evidence="2">Serine hydrolase domain-containing protein</fullName>
    </submittedName>
</protein>
<accession>A0ABN2UHL9</accession>
<evidence type="ECO:0000259" key="1">
    <source>
        <dbReference type="Pfam" id="PF00144"/>
    </source>
</evidence>
<reference evidence="2 3" key="1">
    <citation type="journal article" date="2019" name="Int. J. Syst. Evol. Microbiol.">
        <title>The Global Catalogue of Microorganisms (GCM) 10K type strain sequencing project: providing services to taxonomists for standard genome sequencing and annotation.</title>
        <authorList>
            <consortium name="The Broad Institute Genomics Platform"/>
            <consortium name="The Broad Institute Genome Sequencing Center for Infectious Disease"/>
            <person name="Wu L."/>
            <person name="Ma J."/>
        </authorList>
    </citation>
    <scope>NUCLEOTIDE SEQUENCE [LARGE SCALE GENOMIC DNA]</scope>
    <source>
        <strain evidence="2 3">JCM 15672</strain>
    </source>
</reference>
<sequence length="388" mass="41472">MHDVMHGRCDPRFRPVADRFSAFLADEPALSAQLSVRWHGEPVVDLAGGPDLGRDSVTGVYSATKGVAALVIAMLLDRGLLVADRRVRAYWPEFATAGKGDVTVRQLLSHRAGLPLVERRLTLEDLVDSRPAAAAIAAQRPLWRPGSAFGYHAVTIGILMEELVRRVTGTTLQEVYETTIRRPLDADFHLGLPETKDRRYIPVRDMEPTDEQAAEIAARPPADAIAEAVFDNFAAPDDRSPDGTSTNNPAMRRAGFAGIGGVGSAAGLSLLYSAALPDGAMRIAEPGVFAEMAEQHSWGTDRVLGIPNRFGMVFMLPRPRMPYGGPGAFGHDGAGGALGFADPSSGLAFGYVPSPMQYPGGADPRSVELARLASIAAESTRPTRRGPQ</sequence>
<dbReference type="EMBL" id="BAAAPW010000002">
    <property type="protein sequence ID" value="GAA2036681.1"/>
    <property type="molecule type" value="Genomic_DNA"/>
</dbReference>
<dbReference type="GO" id="GO:0016787">
    <property type="term" value="F:hydrolase activity"/>
    <property type="evidence" value="ECO:0007669"/>
    <property type="project" value="UniProtKB-KW"/>
</dbReference>
<dbReference type="RefSeq" id="WP_344373145.1">
    <property type="nucleotide sequence ID" value="NZ_BAAAPW010000002.1"/>
</dbReference>
<organism evidence="2 3">
    <name type="scientific">Agromyces tropicus</name>
    <dbReference type="NCBI Taxonomy" id="555371"/>
    <lineage>
        <taxon>Bacteria</taxon>
        <taxon>Bacillati</taxon>
        <taxon>Actinomycetota</taxon>
        <taxon>Actinomycetes</taxon>
        <taxon>Micrococcales</taxon>
        <taxon>Microbacteriaceae</taxon>
        <taxon>Agromyces</taxon>
    </lineage>
</organism>
<dbReference type="Pfam" id="PF00144">
    <property type="entry name" value="Beta-lactamase"/>
    <property type="match status" value="1"/>
</dbReference>
<dbReference type="InterPro" id="IPR052907">
    <property type="entry name" value="Beta-lactamase/esterase"/>
</dbReference>
<evidence type="ECO:0000313" key="2">
    <source>
        <dbReference type="EMBL" id="GAA2036681.1"/>
    </source>
</evidence>
<dbReference type="InterPro" id="IPR001466">
    <property type="entry name" value="Beta-lactam-related"/>
</dbReference>
<feature type="domain" description="Beta-lactamase-related" evidence="1">
    <location>
        <begin position="17"/>
        <end position="353"/>
    </location>
</feature>
<comment type="caution">
    <text evidence="2">The sequence shown here is derived from an EMBL/GenBank/DDBJ whole genome shotgun (WGS) entry which is preliminary data.</text>
</comment>
<dbReference type="Gene3D" id="3.40.710.10">
    <property type="entry name" value="DD-peptidase/beta-lactamase superfamily"/>
    <property type="match status" value="1"/>
</dbReference>
<name>A0ABN2UHL9_9MICO</name>
<dbReference type="InterPro" id="IPR012338">
    <property type="entry name" value="Beta-lactam/transpept-like"/>
</dbReference>
<proteinExistence type="predicted"/>
<keyword evidence="2" id="KW-0378">Hydrolase</keyword>
<dbReference type="Proteomes" id="UP001501196">
    <property type="component" value="Unassembled WGS sequence"/>
</dbReference>